<sequence>MVDDRDIEEAWGVGYSALIPEKSKESNNNIARRSVSVLLFSTYVDSRTLFPYRLAYSFPFMRRKFLPTTFIQFPSIHTWLLKHPGTASSTDLPTWNHSRNLGNPDILICGNCREMFTELQELLDHKKTYCKLRFTCKCHTLNGVKTKSSGEELSSTMLLCVLCKDSFQSAWDLMVHVQAAHMMNIYELGVPKSDNANYKNEQTSQQNSPPASPSPTNDKEGGPDVQIPVDDEKKKKRVLTPTQDDDVVEISCGDNVTSPEKVKDEDEINNANHDKELEELMAVESTAQACIMHALRIEQSSGTNQNSGSVASDQPPVVVSITNGELSAQE</sequence>
<evidence type="ECO:0000256" key="1">
    <source>
        <dbReference type="SAM" id="MobiDB-lite"/>
    </source>
</evidence>
<feature type="compositionally biased region" description="Polar residues" evidence="1">
    <location>
        <begin position="300"/>
        <end position="312"/>
    </location>
</feature>
<dbReference type="EMBL" id="JASPKZ010008823">
    <property type="protein sequence ID" value="KAJ9578954.1"/>
    <property type="molecule type" value="Genomic_DNA"/>
</dbReference>
<dbReference type="InterPro" id="IPR013087">
    <property type="entry name" value="Znf_C2H2_type"/>
</dbReference>
<dbReference type="PROSITE" id="PS00028">
    <property type="entry name" value="ZINC_FINGER_C2H2_1"/>
    <property type="match status" value="1"/>
</dbReference>
<feature type="domain" description="C2H2-type" evidence="2">
    <location>
        <begin position="160"/>
        <end position="181"/>
    </location>
</feature>
<protein>
    <recommendedName>
        <fullName evidence="2">C2H2-type domain-containing protein</fullName>
    </recommendedName>
</protein>
<keyword evidence="4" id="KW-1185">Reference proteome</keyword>
<feature type="compositionally biased region" description="Polar residues" evidence="1">
    <location>
        <begin position="320"/>
        <end position="330"/>
    </location>
</feature>
<reference evidence="3" key="2">
    <citation type="submission" date="2023-05" db="EMBL/GenBank/DDBJ databases">
        <authorList>
            <person name="Fouks B."/>
        </authorList>
    </citation>
    <scope>NUCLEOTIDE SEQUENCE</scope>
    <source>
        <strain evidence="3">Stay&amp;Tobe</strain>
        <tissue evidence="3">Testes</tissue>
    </source>
</reference>
<gene>
    <name evidence="3" type="ORF">L9F63_024938</name>
</gene>
<feature type="region of interest" description="Disordered" evidence="1">
    <location>
        <begin position="194"/>
        <end position="242"/>
    </location>
</feature>
<proteinExistence type="predicted"/>
<dbReference type="Proteomes" id="UP001233999">
    <property type="component" value="Unassembled WGS sequence"/>
</dbReference>
<name>A0AAD8E6U6_DIPPU</name>
<evidence type="ECO:0000259" key="2">
    <source>
        <dbReference type="PROSITE" id="PS00028"/>
    </source>
</evidence>
<evidence type="ECO:0000313" key="4">
    <source>
        <dbReference type="Proteomes" id="UP001233999"/>
    </source>
</evidence>
<evidence type="ECO:0000313" key="3">
    <source>
        <dbReference type="EMBL" id="KAJ9578954.1"/>
    </source>
</evidence>
<accession>A0AAD8E6U6</accession>
<comment type="caution">
    <text evidence="3">The sequence shown here is derived from an EMBL/GenBank/DDBJ whole genome shotgun (WGS) entry which is preliminary data.</text>
</comment>
<organism evidence="3 4">
    <name type="scientific">Diploptera punctata</name>
    <name type="common">Pacific beetle cockroach</name>
    <dbReference type="NCBI Taxonomy" id="6984"/>
    <lineage>
        <taxon>Eukaryota</taxon>
        <taxon>Metazoa</taxon>
        <taxon>Ecdysozoa</taxon>
        <taxon>Arthropoda</taxon>
        <taxon>Hexapoda</taxon>
        <taxon>Insecta</taxon>
        <taxon>Pterygota</taxon>
        <taxon>Neoptera</taxon>
        <taxon>Polyneoptera</taxon>
        <taxon>Dictyoptera</taxon>
        <taxon>Blattodea</taxon>
        <taxon>Blaberoidea</taxon>
        <taxon>Blaberidae</taxon>
        <taxon>Diplopterinae</taxon>
        <taxon>Diploptera</taxon>
    </lineage>
</organism>
<dbReference type="AlphaFoldDB" id="A0AAD8E6U6"/>
<reference evidence="3" key="1">
    <citation type="journal article" date="2023" name="IScience">
        <title>Live-bearing cockroach genome reveals convergent evolutionary mechanisms linked to viviparity in insects and beyond.</title>
        <authorList>
            <person name="Fouks B."/>
            <person name="Harrison M.C."/>
            <person name="Mikhailova A.A."/>
            <person name="Marchal E."/>
            <person name="English S."/>
            <person name="Carruthers M."/>
            <person name="Jennings E.C."/>
            <person name="Chiamaka E.L."/>
            <person name="Frigard R.A."/>
            <person name="Pippel M."/>
            <person name="Attardo G.M."/>
            <person name="Benoit J.B."/>
            <person name="Bornberg-Bauer E."/>
            <person name="Tobe S.S."/>
        </authorList>
    </citation>
    <scope>NUCLEOTIDE SEQUENCE</scope>
    <source>
        <strain evidence="3">Stay&amp;Tobe</strain>
    </source>
</reference>
<feature type="region of interest" description="Disordered" evidence="1">
    <location>
        <begin position="300"/>
        <end position="330"/>
    </location>
</feature>